<accession>A2EAE5</accession>
<reference evidence="3" key="1">
    <citation type="submission" date="2006-10" db="EMBL/GenBank/DDBJ databases">
        <authorList>
            <person name="Amadeo P."/>
            <person name="Zhao Q."/>
            <person name="Wortman J."/>
            <person name="Fraser-Liggett C."/>
            <person name="Carlton J."/>
        </authorList>
    </citation>
    <scope>NUCLEOTIDE SEQUENCE</scope>
    <source>
        <strain evidence="3">G3</strain>
    </source>
</reference>
<protein>
    <submittedName>
        <fullName evidence="3">Uncharacterized protein</fullName>
    </submittedName>
</protein>
<feature type="region of interest" description="Disordered" evidence="1">
    <location>
        <begin position="1"/>
        <end position="88"/>
    </location>
</feature>
<reference evidence="3" key="2">
    <citation type="journal article" date="2007" name="Science">
        <title>Draft genome sequence of the sexually transmitted pathogen Trichomonas vaginalis.</title>
        <authorList>
            <person name="Carlton J.M."/>
            <person name="Hirt R.P."/>
            <person name="Silva J.C."/>
            <person name="Delcher A.L."/>
            <person name="Schatz M."/>
            <person name="Zhao Q."/>
            <person name="Wortman J.R."/>
            <person name="Bidwell S.L."/>
            <person name="Alsmark U.C.M."/>
            <person name="Besteiro S."/>
            <person name="Sicheritz-Ponten T."/>
            <person name="Noel C.J."/>
            <person name="Dacks J.B."/>
            <person name="Foster P.G."/>
            <person name="Simillion C."/>
            <person name="Van de Peer Y."/>
            <person name="Miranda-Saavedra D."/>
            <person name="Barton G.J."/>
            <person name="Westrop G.D."/>
            <person name="Mueller S."/>
            <person name="Dessi D."/>
            <person name="Fiori P.L."/>
            <person name="Ren Q."/>
            <person name="Paulsen I."/>
            <person name="Zhang H."/>
            <person name="Bastida-Corcuera F.D."/>
            <person name="Simoes-Barbosa A."/>
            <person name="Brown M.T."/>
            <person name="Hayes R.D."/>
            <person name="Mukherjee M."/>
            <person name="Okumura C.Y."/>
            <person name="Schneider R."/>
            <person name="Smith A.J."/>
            <person name="Vanacova S."/>
            <person name="Villalvazo M."/>
            <person name="Haas B.J."/>
            <person name="Pertea M."/>
            <person name="Feldblyum T.V."/>
            <person name="Utterback T.R."/>
            <person name="Shu C.L."/>
            <person name="Osoegawa K."/>
            <person name="de Jong P.J."/>
            <person name="Hrdy I."/>
            <person name="Horvathova L."/>
            <person name="Zubacova Z."/>
            <person name="Dolezal P."/>
            <person name="Malik S.B."/>
            <person name="Logsdon J.M. Jr."/>
            <person name="Henze K."/>
            <person name="Gupta A."/>
            <person name="Wang C.C."/>
            <person name="Dunne R.L."/>
            <person name="Upcroft J.A."/>
            <person name="Upcroft P."/>
            <person name="White O."/>
            <person name="Salzberg S.L."/>
            <person name="Tang P."/>
            <person name="Chiu C.-H."/>
            <person name="Lee Y.-S."/>
            <person name="Embley T.M."/>
            <person name="Coombs G.H."/>
            <person name="Mottram J.C."/>
            <person name="Tachezy J."/>
            <person name="Fraser-Liggett C.M."/>
            <person name="Johnson P.J."/>
        </authorList>
    </citation>
    <scope>NUCLEOTIDE SEQUENCE [LARGE SCALE GENOMIC DNA]</scope>
    <source>
        <strain evidence="3">G3</strain>
    </source>
</reference>
<keyword evidence="2" id="KW-1133">Transmembrane helix</keyword>
<keyword evidence="2" id="KW-0472">Membrane</keyword>
<dbReference type="RefSeq" id="XP_001322595.1">
    <property type="nucleotide sequence ID" value="XM_001322560.1"/>
</dbReference>
<dbReference type="InParanoid" id="A2EAE5"/>
<name>A2EAE5_TRIV3</name>
<dbReference type="VEuPathDB" id="TrichDB:TVAG_109560"/>
<proteinExistence type="predicted"/>
<evidence type="ECO:0000313" key="3">
    <source>
        <dbReference type="EMBL" id="EAY10372.1"/>
    </source>
</evidence>
<dbReference type="Proteomes" id="UP000001542">
    <property type="component" value="Unassembled WGS sequence"/>
</dbReference>
<keyword evidence="4" id="KW-1185">Reference proteome</keyword>
<dbReference type="SMR" id="A2EAE5"/>
<dbReference type="EMBL" id="DS113339">
    <property type="protein sequence ID" value="EAY10372.1"/>
    <property type="molecule type" value="Genomic_DNA"/>
</dbReference>
<evidence type="ECO:0000256" key="1">
    <source>
        <dbReference type="SAM" id="MobiDB-lite"/>
    </source>
</evidence>
<feature type="compositionally biased region" description="Basic and acidic residues" evidence="1">
    <location>
        <begin position="9"/>
        <end position="88"/>
    </location>
</feature>
<gene>
    <name evidence="3" type="ORF">TVAG_109560</name>
</gene>
<keyword evidence="2" id="KW-0812">Transmembrane</keyword>
<dbReference type="VEuPathDB" id="TrichDB:TVAGG3_0924250"/>
<evidence type="ECO:0000256" key="2">
    <source>
        <dbReference type="SAM" id="Phobius"/>
    </source>
</evidence>
<sequence>MTLKQSADAAERARREREREMRERQKERLEEEKQRKKEIAERTKLEQEILKEKREKQKEISKDRAREEKEKEKERKRQEREEEQKKRAEELEKIKATIPVEELELLYPQKQPKIREAPPERFLCPNPGVQLVPKKARRTDASFKFEDFVEFVKPLRTYVGNTVFNGFLTAVGVCVFIFFVILMEC</sequence>
<evidence type="ECO:0000313" key="4">
    <source>
        <dbReference type="Proteomes" id="UP000001542"/>
    </source>
</evidence>
<dbReference type="KEGG" id="tva:4768306"/>
<organism evidence="3 4">
    <name type="scientific">Trichomonas vaginalis (strain ATCC PRA-98 / G3)</name>
    <dbReference type="NCBI Taxonomy" id="412133"/>
    <lineage>
        <taxon>Eukaryota</taxon>
        <taxon>Metamonada</taxon>
        <taxon>Parabasalia</taxon>
        <taxon>Trichomonadida</taxon>
        <taxon>Trichomonadidae</taxon>
        <taxon>Trichomonas</taxon>
    </lineage>
</organism>
<feature type="transmembrane region" description="Helical" evidence="2">
    <location>
        <begin position="163"/>
        <end position="183"/>
    </location>
</feature>
<dbReference type="AlphaFoldDB" id="A2EAE5"/>